<evidence type="ECO:0000256" key="2">
    <source>
        <dbReference type="ARBA" id="ARBA00023295"/>
    </source>
</evidence>
<comment type="caution">
    <text evidence="4">The sequence shown here is derived from an EMBL/GenBank/DDBJ whole genome shotgun (WGS) entry which is preliminary data.</text>
</comment>
<dbReference type="PRINTS" id="PR00744">
    <property type="entry name" value="GLHYDRLASE37"/>
</dbReference>
<organism evidence="4 5">
    <name type="scientific">Variovorax ureilyticus</name>
    <dbReference type="NCBI Taxonomy" id="1836198"/>
    <lineage>
        <taxon>Bacteria</taxon>
        <taxon>Pseudomonadati</taxon>
        <taxon>Pseudomonadota</taxon>
        <taxon>Betaproteobacteria</taxon>
        <taxon>Burkholderiales</taxon>
        <taxon>Comamonadaceae</taxon>
        <taxon>Variovorax</taxon>
    </lineage>
</organism>
<dbReference type="Gene3D" id="1.50.10.10">
    <property type="match status" value="1"/>
</dbReference>
<dbReference type="RefSeq" id="WP_340357505.1">
    <property type="nucleotide sequence ID" value="NZ_JBBKZU010000005.1"/>
</dbReference>
<dbReference type="InterPro" id="IPR012341">
    <property type="entry name" value="6hp_glycosidase-like_sf"/>
</dbReference>
<dbReference type="PANTHER" id="PTHR23403">
    <property type="entry name" value="TREHALASE"/>
    <property type="match status" value="1"/>
</dbReference>
<dbReference type="PROSITE" id="PS00927">
    <property type="entry name" value="TREHALASE_1"/>
    <property type="match status" value="1"/>
</dbReference>
<dbReference type="PROSITE" id="PS00928">
    <property type="entry name" value="TREHALASE_2"/>
    <property type="match status" value="1"/>
</dbReference>
<dbReference type="InterPro" id="IPR018232">
    <property type="entry name" value="Glyco_hydro_37_CS"/>
</dbReference>
<dbReference type="InterPro" id="IPR001661">
    <property type="entry name" value="Glyco_hydro_37"/>
</dbReference>
<dbReference type="NCBIfam" id="NF009774">
    <property type="entry name" value="PRK13271.1"/>
    <property type="match status" value="1"/>
</dbReference>
<dbReference type="NCBIfam" id="NF009773">
    <property type="entry name" value="PRK13270.1"/>
    <property type="match status" value="1"/>
</dbReference>
<dbReference type="SUPFAM" id="SSF48208">
    <property type="entry name" value="Six-hairpin glycosidases"/>
    <property type="match status" value="1"/>
</dbReference>
<evidence type="ECO:0000256" key="1">
    <source>
        <dbReference type="ARBA" id="ARBA00022801"/>
    </source>
</evidence>
<dbReference type="InterPro" id="IPR008928">
    <property type="entry name" value="6-hairpin_glycosidase_sf"/>
</dbReference>
<feature type="region of interest" description="Disordered" evidence="3">
    <location>
        <begin position="1"/>
        <end position="23"/>
    </location>
</feature>
<evidence type="ECO:0000256" key="3">
    <source>
        <dbReference type="SAM" id="MobiDB-lite"/>
    </source>
</evidence>
<accession>A0ABU8VGG2</accession>
<feature type="compositionally biased region" description="Low complexity" evidence="3">
    <location>
        <begin position="9"/>
        <end position="23"/>
    </location>
</feature>
<proteinExistence type="predicted"/>
<name>A0ABU8VGG2_9BURK</name>
<gene>
    <name evidence="4" type="primary">treF</name>
    <name evidence="4" type="ORF">WKW77_14305</name>
</gene>
<dbReference type="PANTHER" id="PTHR23403:SF8">
    <property type="entry name" value="CYTOPLASMIC TREHALASE"/>
    <property type="match status" value="1"/>
</dbReference>
<keyword evidence="1" id="KW-0378">Hydrolase</keyword>
<sequence length="556" mass="62083">MTDAGGAGAQRSTRAAAAPAPDTLTPADRYQELFTAVQTGRIFADSKTFVDCAPRMEPAAILAAYRAQSALPGFDLEAFVGRHFDVLEQPHSDYVSVPGQPIAAHIDDLWKVLTRHPAAHPPRSSLLQLPHAYLVPGGRFREIYYWDSYFTMLGLIDERHAPLIRDTVENFAYLIDAYGHVPNGNRTYYVSRSQPPVFALMVELAHQRGVLDEVDWLPQLRKEHAFWMAGADGLAHGQAVRRVVRLPGGVVLNRYWDERDTPREESWIEDVTTAQSCRRDPAEIYRDIRAACESGWDFSTRWLRSPRTEDERRRREHVRAGTAPSLSTLCTTDILPVDLNAFLFKLETKIAALSRQSGDEATATAFAEKADARKAAMTRLFWDDAQNAYFDYDWRFDQRRDCLTAACVTPLFVGAAEPAHAQALAATVASRMLAPGGLSTTECASDQQWDRPNGWAPLQWMAVRGFADHGCHELARTLAHRWLATVAALYEREGKLVEKYALRRVEQDDTQGGHGGEYPLQDGFGWTNGVTAALLAEHPQHTAHGCKAHSTAPQHR</sequence>
<dbReference type="EMBL" id="JBBKZU010000005">
    <property type="protein sequence ID" value="MEJ8812252.1"/>
    <property type="molecule type" value="Genomic_DNA"/>
</dbReference>
<keyword evidence="5" id="KW-1185">Reference proteome</keyword>
<dbReference type="Proteomes" id="UP001365846">
    <property type="component" value="Unassembled WGS sequence"/>
</dbReference>
<evidence type="ECO:0000313" key="4">
    <source>
        <dbReference type="EMBL" id="MEJ8812252.1"/>
    </source>
</evidence>
<dbReference type="Pfam" id="PF01204">
    <property type="entry name" value="Trehalase"/>
    <property type="match status" value="1"/>
</dbReference>
<evidence type="ECO:0000313" key="5">
    <source>
        <dbReference type="Proteomes" id="UP001365846"/>
    </source>
</evidence>
<protein>
    <submittedName>
        <fullName evidence="4">Alpha,alpha-trehalase TreF</fullName>
    </submittedName>
</protein>
<keyword evidence="2" id="KW-0326">Glycosidase</keyword>
<reference evidence="4 5" key="1">
    <citation type="submission" date="2024-03" db="EMBL/GenBank/DDBJ databases">
        <title>Novel species of the genus Variovorax.</title>
        <authorList>
            <person name="Liu Q."/>
            <person name="Xin Y.-H."/>
        </authorList>
    </citation>
    <scope>NUCLEOTIDE SEQUENCE [LARGE SCALE GENOMIC DNA]</scope>
    <source>
        <strain evidence="4 5">KACC 18899</strain>
    </source>
</reference>